<keyword evidence="3" id="KW-1185">Reference proteome</keyword>
<reference evidence="2 3" key="1">
    <citation type="journal article" date="2018" name="Genome Biol. Evol.">
        <title>Multiple Roots of Fruiting Body Formation in Amoebozoa.</title>
        <authorList>
            <person name="Hillmann F."/>
            <person name="Forbes G."/>
            <person name="Novohradska S."/>
            <person name="Ferling I."/>
            <person name="Riege K."/>
            <person name="Groth M."/>
            <person name="Westermann M."/>
            <person name="Marz M."/>
            <person name="Spaller T."/>
            <person name="Winckler T."/>
            <person name="Schaap P."/>
            <person name="Glockner G."/>
        </authorList>
    </citation>
    <scope>NUCLEOTIDE SEQUENCE [LARGE SCALE GENOMIC DNA]</scope>
    <source>
        <strain evidence="2 3">Jena</strain>
    </source>
</reference>
<dbReference type="AlphaFoldDB" id="A0A2P6N5Q1"/>
<evidence type="ECO:0000256" key="1">
    <source>
        <dbReference type="SAM" id="MobiDB-lite"/>
    </source>
</evidence>
<comment type="caution">
    <text evidence="2">The sequence shown here is derived from an EMBL/GenBank/DDBJ whole genome shotgun (WGS) entry which is preliminary data.</text>
</comment>
<organism evidence="2 3">
    <name type="scientific">Planoprotostelium fungivorum</name>
    <dbReference type="NCBI Taxonomy" id="1890364"/>
    <lineage>
        <taxon>Eukaryota</taxon>
        <taxon>Amoebozoa</taxon>
        <taxon>Evosea</taxon>
        <taxon>Variosea</taxon>
        <taxon>Cavosteliida</taxon>
        <taxon>Cavosteliaceae</taxon>
        <taxon>Planoprotostelium</taxon>
    </lineage>
</organism>
<dbReference type="EMBL" id="MDYQ01000189">
    <property type="protein sequence ID" value="PRP79279.1"/>
    <property type="molecule type" value="Genomic_DNA"/>
</dbReference>
<sequence>MVKSAHREFPFANSTLFNGRHLTATTMFCEAIVRRGAVRPSGKNGPKNVTYRVFSSLSKRSFRSENRALHELNQAYRIRKLRQEDLTEAVSQTYQQVIAEHPNTSTYGGSGHKAMQGSAEALSMSGHGFDDVETANDAVIEKKDSTDSKKD</sequence>
<dbReference type="InParanoid" id="A0A2P6N5Q1"/>
<gene>
    <name evidence="2" type="ORF">PROFUN_12420</name>
</gene>
<feature type="compositionally biased region" description="Basic and acidic residues" evidence="1">
    <location>
        <begin position="139"/>
        <end position="151"/>
    </location>
</feature>
<protein>
    <submittedName>
        <fullName evidence="2">Uncharacterized protein</fullName>
    </submittedName>
</protein>
<feature type="region of interest" description="Disordered" evidence="1">
    <location>
        <begin position="101"/>
        <end position="151"/>
    </location>
</feature>
<evidence type="ECO:0000313" key="2">
    <source>
        <dbReference type="EMBL" id="PRP79279.1"/>
    </source>
</evidence>
<evidence type="ECO:0000313" key="3">
    <source>
        <dbReference type="Proteomes" id="UP000241769"/>
    </source>
</evidence>
<accession>A0A2P6N5Q1</accession>
<name>A0A2P6N5Q1_9EUKA</name>
<proteinExistence type="predicted"/>
<dbReference type="Proteomes" id="UP000241769">
    <property type="component" value="Unassembled WGS sequence"/>
</dbReference>